<proteinExistence type="inferred from homology"/>
<dbReference type="Gene3D" id="3.40.50.300">
    <property type="entry name" value="P-loop containing nucleotide triphosphate hydrolases"/>
    <property type="match status" value="3"/>
</dbReference>
<dbReference type="AlphaFoldDB" id="A0A9X3P199"/>
<sequence>MTAIRLPEHLELLLTDEPVLDVYSYGPWRVPDGLVEELSGRITKLMEDPRAEPFRAGTRDRMANEVLQQVVMLSGAIRVNAGYYARMPAILVGDHLPNSNVTTDHTQWIFDNLRLPPSYELFETARGDAERETALALIYEVLEAVEGIAPWDDRRAVLLELHRTRAADPAARAVDLTEKPRELRKVWMAAAGEDVLAVVPEFAPPGDFLRWAFAGFRAAHERLSAVAHDVPDIADVLGDLAIGLKLPSFPPIASVVLDRPDFDEQVERLTAERATYNQTAWSRRARTWLWQAVLAGEADACRAWLDMGTRVATALASADDDVLQKPTVGIPLPVVGFQQDLRRYGRPPRRLVGVPTGVPDAKGEDSGTAEDGTDDSARSLAAPLAELDALVGLDSVKREVRAYAEEARVERLRTEAGVTITPPARHLVFTGNPGTAKSTVARILGSLYAAAGTLSSGHVVEVGRAELVGEYIGQTPARVEQIVKSAMGGVLLVEDAHALTESDSGKGLGADVINALLKHLEERGDAFVVVLSGPERDMGRFLAANPRLAARFARRLHFPDFTGPQLTDVFTTAATSMGFTLAEGTRARVDQLLRRTARGPSFGNARTVRSLAERAAALQARRVAALGEAADAEALALLLPEDIPDTAAPRPGAGPAEAAEAVVPTAQGAAPAEETEDAAAPGTPAPDTPPAATAETDPAAGPLRELDRLVGLSAVKREIRLYAAEARAERLREAAGAPAASPTRHMVFLGNPGTAKTTVARMLGAIYADLGLLASGHMVEVSRADLVAEYIGQTAPRVEKVVKSAVGGVLFIDEAYTLTESSSRNDFGHEAVATLLKMMEDFRDDLVVVVAGYEREMTRFLASNPGVASRFPRHLAFADYTDDELTDIFRVMAADAGFRVGEETAARVRQVLRAAPRDASFGNARVVRNLLERAIALQARRVTEGTDHGADALGELRPADIPATASARVGAALPEDPLAALADLVGQARVKSEVRALDARARVEQARRDAGIHAAAAPGHLAFTGNPGTAKSTVAAVLGAVYGHRGLLSSGHLVRADRRTLSAPAYDRDAEPVAEAVRAALGGVLLVADAHELGANRPGQVSAAETVETLARMMADNAQDLVVVLTGPQDELGSFLDYHPVLAAQIAKRLHFADYTDDELFAIVAERAREAGFRLGAGAERAVRACLARTPRRPDFANGRLAEAVFARTAANQAARISGLDRLDADVLRELTAADVPATAEDAPAERRPGLYL</sequence>
<evidence type="ECO:0000313" key="7">
    <source>
        <dbReference type="Proteomes" id="UP001140076"/>
    </source>
</evidence>
<dbReference type="InterPro" id="IPR000641">
    <property type="entry name" value="CbxX/CfxQ"/>
</dbReference>
<keyword evidence="7" id="KW-1185">Reference proteome</keyword>
<evidence type="ECO:0000256" key="2">
    <source>
        <dbReference type="ARBA" id="ARBA00022741"/>
    </source>
</evidence>
<dbReference type="InterPro" id="IPR027417">
    <property type="entry name" value="P-loop_NTPase"/>
</dbReference>
<feature type="domain" description="AAA+ ATPase" evidence="5">
    <location>
        <begin position="742"/>
        <end position="881"/>
    </location>
</feature>
<dbReference type="PANTHER" id="PTHR43392">
    <property type="entry name" value="AAA-TYPE ATPASE FAMILY PROTEIN / ANKYRIN REPEAT FAMILY PROTEIN"/>
    <property type="match status" value="1"/>
</dbReference>
<feature type="domain" description="AAA+ ATPase" evidence="5">
    <location>
        <begin position="1017"/>
        <end position="1125"/>
    </location>
</feature>
<dbReference type="Proteomes" id="UP001140076">
    <property type="component" value="Unassembled WGS sequence"/>
</dbReference>
<dbReference type="SUPFAM" id="SSF52540">
    <property type="entry name" value="P-loop containing nucleoside triphosphate hydrolases"/>
    <property type="match status" value="3"/>
</dbReference>
<feature type="region of interest" description="Disordered" evidence="4">
    <location>
        <begin position="646"/>
        <end position="703"/>
    </location>
</feature>
<feature type="domain" description="AAA+ ATPase" evidence="5">
    <location>
        <begin position="423"/>
        <end position="562"/>
    </location>
</feature>
<dbReference type="InterPro" id="IPR003959">
    <property type="entry name" value="ATPase_AAA_core"/>
</dbReference>
<protein>
    <submittedName>
        <fullName evidence="6">AAA family ATPase</fullName>
    </submittedName>
</protein>
<dbReference type="FunFam" id="3.40.50.300:FF:000216">
    <property type="entry name" value="Type VII secretion ATPase EccA"/>
    <property type="match status" value="2"/>
</dbReference>
<accession>A0A9X3P199</accession>
<dbReference type="GO" id="GO:0005524">
    <property type="term" value="F:ATP binding"/>
    <property type="evidence" value="ECO:0007669"/>
    <property type="project" value="UniProtKB-KW"/>
</dbReference>
<dbReference type="InterPro" id="IPR041627">
    <property type="entry name" value="AAA_lid_6"/>
</dbReference>
<feature type="region of interest" description="Disordered" evidence="4">
    <location>
        <begin position="348"/>
        <end position="376"/>
    </location>
</feature>
<dbReference type="GO" id="GO:0016887">
    <property type="term" value="F:ATP hydrolysis activity"/>
    <property type="evidence" value="ECO:0007669"/>
    <property type="project" value="InterPro"/>
</dbReference>
<comment type="similarity">
    <text evidence="1">Belongs to the CbxX/CfxQ family.</text>
</comment>
<keyword evidence="2" id="KW-0547">Nucleotide-binding</keyword>
<evidence type="ECO:0000313" key="6">
    <source>
        <dbReference type="EMBL" id="MDA0567996.1"/>
    </source>
</evidence>
<dbReference type="SMART" id="SM00382">
    <property type="entry name" value="AAA"/>
    <property type="match status" value="3"/>
</dbReference>
<dbReference type="PANTHER" id="PTHR43392:SF2">
    <property type="entry name" value="AAA-TYPE ATPASE FAMILY PROTEIN _ ANKYRIN REPEAT FAMILY PROTEIN"/>
    <property type="match status" value="1"/>
</dbReference>
<evidence type="ECO:0000256" key="4">
    <source>
        <dbReference type="SAM" id="MobiDB-lite"/>
    </source>
</evidence>
<dbReference type="PRINTS" id="PR00819">
    <property type="entry name" value="CBXCFQXSUPER"/>
</dbReference>
<dbReference type="CDD" id="cd00009">
    <property type="entry name" value="AAA"/>
    <property type="match status" value="2"/>
</dbReference>
<dbReference type="RefSeq" id="WP_270075229.1">
    <property type="nucleotide sequence ID" value="NZ_JAJAQC010000097.1"/>
</dbReference>
<keyword evidence="3" id="KW-0067">ATP-binding</keyword>
<reference evidence="6" key="1">
    <citation type="submission" date="2021-10" db="EMBL/GenBank/DDBJ databases">
        <title>Streptomonospora sp. nov., isolated from mangrove soil.</title>
        <authorList>
            <person name="Chen X."/>
            <person name="Ge X."/>
            <person name="Liu W."/>
        </authorList>
    </citation>
    <scope>NUCLEOTIDE SEQUENCE</scope>
    <source>
        <strain evidence="6">S1-112</strain>
    </source>
</reference>
<dbReference type="InterPro" id="IPR050773">
    <property type="entry name" value="CbxX/CfxQ_RuBisCO_ESX"/>
</dbReference>
<evidence type="ECO:0000256" key="1">
    <source>
        <dbReference type="ARBA" id="ARBA00010378"/>
    </source>
</evidence>
<dbReference type="EMBL" id="JAJAQC010000097">
    <property type="protein sequence ID" value="MDA0567996.1"/>
    <property type="molecule type" value="Genomic_DNA"/>
</dbReference>
<comment type="caution">
    <text evidence="6">The sequence shown here is derived from an EMBL/GenBank/DDBJ whole genome shotgun (WGS) entry which is preliminary data.</text>
</comment>
<gene>
    <name evidence="6" type="ORF">LG943_27290</name>
</gene>
<name>A0A9X3P199_9ACTN</name>
<organism evidence="6 7">
    <name type="scientific">Streptomonospora mangrovi</name>
    <dbReference type="NCBI Taxonomy" id="2883123"/>
    <lineage>
        <taxon>Bacteria</taxon>
        <taxon>Bacillati</taxon>
        <taxon>Actinomycetota</taxon>
        <taxon>Actinomycetes</taxon>
        <taxon>Streptosporangiales</taxon>
        <taxon>Nocardiopsidaceae</taxon>
        <taxon>Streptomonospora</taxon>
    </lineage>
</organism>
<feature type="compositionally biased region" description="Low complexity" evidence="4">
    <location>
        <begin position="646"/>
        <end position="682"/>
    </location>
</feature>
<evidence type="ECO:0000259" key="5">
    <source>
        <dbReference type="SMART" id="SM00382"/>
    </source>
</evidence>
<dbReference type="Pfam" id="PF17866">
    <property type="entry name" value="AAA_lid_6"/>
    <property type="match status" value="3"/>
</dbReference>
<dbReference type="Gene3D" id="1.10.8.60">
    <property type="match status" value="3"/>
</dbReference>
<feature type="compositionally biased region" description="Low complexity" evidence="4">
    <location>
        <begin position="690"/>
        <end position="702"/>
    </location>
</feature>
<dbReference type="Pfam" id="PF00004">
    <property type="entry name" value="AAA"/>
    <property type="match status" value="2"/>
</dbReference>
<evidence type="ECO:0000256" key="3">
    <source>
        <dbReference type="ARBA" id="ARBA00022840"/>
    </source>
</evidence>
<dbReference type="InterPro" id="IPR003593">
    <property type="entry name" value="AAA+_ATPase"/>
</dbReference>